<evidence type="ECO:0000256" key="1">
    <source>
        <dbReference type="SAM" id="MobiDB-lite"/>
    </source>
</evidence>
<keyword evidence="4" id="KW-1185">Reference proteome</keyword>
<dbReference type="EMBL" id="BAABLW010000003">
    <property type="protein sequence ID" value="GAA4915327.1"/>
    <property type="molecule type" value="Genomic_DNA"/>
</dbReference>
<sequence length="596" mass="67365">MRHLLRGFSSALLAGVLAAGLLLGGAEPASAYSRPSEVPNPFQDYSAQDYADALWNLETEVGVRTRDQRTSGDCEVITFEVSDPLGDQPTRTYTHIADDDGWWCSGDDADTLRAELDEKDDSSKNFFHGRPYENTAQRVPYYGSWADVNGNGVTSRTEIHARDLGNSSFTLGGSYWDHYTGKRVNIGTTETHGEHMIPVGHTWPEMQHRSREDRVAYYNDPMNLTSTIGSVNREKSGHTPAEWMPSNEDAWCGYAMTWVHIAAKHGISHYGSDIDQLRGVLWECLEEELAVQDGVWGEASPDLSWRSRSPLPGSPDAQESSGSGWPGTSSTRDVSDALWNLENHVRIRSVEREHHDTCDVQTFTSEHPRSDHVMTYLRVIAEDNSYCSSEEGISLRRELDEQAEGNPDVFHIQPMDGNRREYFGYWTVLGDGLNTRQHVLSRDLADITWNSTETGVRTGRFTDPYSGEDALYSPSTSAVDHILPPTHAWIEMQTRDRERRTSYYNDPLNLLTTTRHMQGEKNGDAPRNWMPPNENFQCDYALFWVHSAVRHQISLYNSDIRQLRAALYGCLAEQSDGGPLSEHRRDDLQWQSLPPF</sequence>
<evidence type="ECO:0000259" key="2">
    <source>
        <dbReference type="Pfam" id="PF07510"/>
    </source>
</evidence>
<feature type="region of interest" description="Disordered" evidence="1">
    <location>
        <begin position="299"/>
        <end position="331"/>
    </location>
</feature>
<dbReference type="InterPro" id="IPR011089">
    <property type="entry name" value="GmrSD_C"/>
</dbReference>
<comment type="caution">
    <text evidence="3">The sequence shown here is derived from an EMBL/GenBank/DDBJ whole genome shotgun (WGS) entry which is preliminary data.</text>
</comment>
<gene>
    <name evidence="3" type="ORF">GCM10025790_07970</name>
</gene>
<dbReference type="Pfam" id="PF07510">
    <property type="entry name" value="GmrSD_C"/>
    <property type="match status" value="1"/>
</dbReference>
<name>A0ABP9FSA6_9MICC</name>
<dbReference type="Proteomes" id="UP001500368">
    <property type="component" value="Unassembled WGS sequence"/>
</dbReference>
<reference evidence="4" key="1">
    <citation type="journal article" date="2019" name="Int. J. Syst. Evol. Microbiol.">
        <title>The Global Catalogue of Microorganisms (GCM) 10K type strain sequencing project: providing services to taxonomists for standard genome sequencing and annotation.</title>
        <authorList>
            <consortium name="The Broad Institute Genomics Platform"/>
            <consortium name="The Broad Institute Genome Sequencing Center for Infectious Disease"/>
            <person name="Wu L."/>
            <person name="Ma J."/>
        </authorList>
    </citation>
    <scope>NUCLEOTIDE SEQUENCE [LARGE SCALE GENOMIC DNA]</scope>
    <source>
        <strain evidence="4">JCM 19129</strain>
    </source>
</reference>
<evidence type="ECO:0000313" key="3">
    <source>
        <dbReference type="EMBL" id="GAA4915327.1"/>
    </source>
</evidence>
<feature type="compositionally biased region" description="Low complexity" evidence="1">
    <location>
        <begin position="320"/>
        <end position="331"/>
    </location>
</feature>
<feature type="domain" description="GmrSD restriction endonucleases C-terminal" evidence="2">
    <location>
        <begin position="457"/>
        <end position="538"/>
    </location>
</feature>
<proteinExistence type="predicted"/>
<evidence type="ECO:0000313" key="4">
    <source>
        <dbReference type="Proteomes" id="UP001500368"/>
    </source>
</evidence>
<protein>
    <recommendedName>
        <fullName evidence="2">GmrSD restriction endonucleases C-terminal domain-containing protein</fullName>
    </recommendedName>
</protein>
<dbReference type="RefSeq" id="WP_345476781.1">
    <property type="nucleotide sequence ID" value="NZ_BAABLW010000003.1"/>
</dbReference>
<accession>A0ABP9FSA6</accession>
<organism evidence="3 4">
    <name type="scientific">Nesterenkonia rhizosphaerae</name>
    <dbReference type="NCBI Taxonomy" id="1348272"/>
    <lineage>
        <taxon>Bacteria</taxon>
        <taxon>Bacillati</taxon>
        <taxon>Actinomycetota</taxon>
        <taxon>Actinomycetes</taxon>
        <taxon>Micrococcales</taxon>
        <taxon>Micrococcaceae</taxon>
        <taxon>Nesterenkonia</taxon>
    </lineage>
</organism>